<keyword evidence="3" id="KW-0862">Zinc</keyword>
<dbReference type="Gene3D" id="3.30.40.10">
    <property type="entry name" value="Zinc/RING finger domain, C3HC4 (zinc finger)"/>
    <property type="match status" value="1"/>
</dbReference>
<gene>
    <name evidence="6" type="ORF">M153_3852000803</name>
</gene>
<evidence type="ECO:0000256" key="1">
    <source>
        <dbReference type="ARBA" id="ARBA00022723"/>
    </source>
</evidence>
<organism evidence="6 7">
    <name type="scientific">Pseudoloma neurophilia</name>
    <dbReference type="NCBI Taxonomy" id="146866"/>
    <lineage>
        <taxon>Eukaryota</taxon>
        <taxon>Fungi</taxon>
        <taxon>Fungi incertae sedis</taxon>
        <taxon>Microsporidia</taxon>
        <taxon>Pseudoloma</taxon>
    </lineage>
</organism>
<protein>
    <submittedName>
        <fullName evidence="6">Chromatin remodeling protein, contains PHD Zn-finger</fullName>
    </submittedName>
</protein>
<dbReference type="PROSITE" id="PS01359">
    <property type="entry name" value="ZF_PHD_1"/>
    <property type="match status" value="1"/>
</dbReference>
<dbReference type="InterPro" id="IPR019786">
    <property type="entry name" value="Zinc_finger_PHD-type_CS"/>
</dbReference>
<dbReference type="GO" id="GO:0008270">
    <property type="term" value="F:zinc ion binding"/>
    <property type="evidence" value="ECO:0007669"/>
    <property type="project" value="UniProtKB-KW"/>
</dbReference>
<reference evidence="6 7" key="1">
    <citation type="submission" date="2015-07" db="EMBL/GenBank/DDBJ databases">
        <title>The genome of Pseudoloma neurophilia, a relevant intracellular parasite of the zebrafish.</title>
        <authorList>
            <person name="Ndikumana S."/>
            <person name="Pelin A."/>
            <person name="Sanders J."/>
            <person name="Corradi N."/>
        </authorList>
    </citation>
    <scope>NUCLEOTIDE SEQUENCE [LARGE SCALE GENOMIC DNA]</scope>
    <source>
        <strain evidence="6 7">MK1</strain>
    </source>
</reference>
<dbReference type="VEuPathDB" id="MicrosporidiaDB:M153_3852000803"/>
<keyword evidence="1" id="KW-0479">Metal-binding</keyword>
<dbReference type="InterPro" id="IPR019787">
    <property type="entry name" value="Znf_PHD-finger"/>
</dbReference>
<dbReference type="InterPro" id="IPR011011">
    <property type="entry name" value="Znf_FYVE_PHD"/>
</dbReference>
<dbReference type="PROSITE" id="PS50016">
    <property type="entry name" value="ZF_PHD_2"/>
    <property type="match status" value="1"/>
</dbReference>
<sequence length="186" mass="21664">MLFKESLETLVETPLRIQKSLKESEMHQYQGEKELQSIEEILNSHKSMTDSEKIKISDDIIHSLLHLQSIDSKIYGSFSTLNNFLKDQIKIVHQDLKQFDEQISKSILTLKTDDIKRKEFLKSNNENETGVLPPDSVCFCRGTSNDPIIQCQSEICNIGWYHLKCIGMKNRPNEKWICRMCERSLQ</sequence>
<evidence type="ECO:0000256" key="2">
    <source>
        <dbReference type="ARBA" id="ARBA00022771"/>
    </source>
</evidence>
<dbReference type="EMBL" id="LGUB01000781">
    <property type="protein sequence ID" value="KRH92634.1"/>
    <property type="molecule type" value="Genomic_DNA"/>
</dbReference>
<accession>A0A0R0LTK4</accession>
<name>A0A0R0LTK4_9MICR</name>
<comment type="caution">
    <text evidence="6">The sequence shown here is derived from an EMBL/GenBank/DDBJ whole genome shotgun (WGS) entry which is preliminary data.</text>
</comment>
<evidence type="ECO:0000256" key="3">
    <source>
        <dbReference type="ARBA" id="ARBA00022833"/>
    </source>
</evidence>
<dbReference type="SMART" id="SM00249">
    <property type="entry name" value="PHD"/>
    <property type="match status" value="1"/>
</dbReference>
<proteinExistence type="predicted"/>
<dbReference type="InterPro" id="IPR001965">
    <property type="entry name" value="Znf_PHD"/>
</dbReference>
<dbReference type="OrthoDB" id="5411773at2759"/>
<keyword evidence="2 4" id="KW-0863">Zinc-finger</keyword>
<evidence type="ECO:0000256" key="4">
    <source>
        <dbReference type="PROSITE-ProRule" id="PRU00146"/>
    </source>
</evidence>
<dbReference type="AlphaFoldDB" id="A0A0R0LTK4"/>
<dbReference type="Proteomes" id="UP000051530">
    <property type="component" value="Unassembled WGS sequence"/>
</dbReference>
<dbReference type="InterPro" id="IPR013083">
    <property type="entry name" value="Znf_RING/FYVE/PHD"/>
</dbReference>
<feature type="domain" description="PHD-type" evidence="5">
    <location>
        <begin position="135"/>
        <end position="184"/>
    </location>
</feature>
<keyword evidence="7" id="KW-1185">Reference proteome</keyword>
<evidence type="ECO:0000259" key="5">
    <source>
        <dbReference type="PROSITE" id="PS50016"/>
    </source>
</evidence>
<evidence type="ECO:0000313" key="7">
    <source>
        <dbReference type="Proteomes" id="UP000051530"/>
    </source>
</evidence>
<dbReference type="SUPFAM" id="SSF57903">
    <property type="entry name" value="FYVE/PHD zinc finger"/>
    <property type="match status" value="1"/>
</dbReference>
<evidence type="ECO:0000313" key="6">
    <source>
        <dbReference type="EMBL" id="KRH92634.1"/>
    </source>
</evidence>